<feature type="signal peptide" evidence="9">
    <location>
        <begin position="1"/>
        <end position="16"/>
    </location>
</feature>
<dbReference type="Pfam" id="PF07714">
    <property type="entry name" value="PK_Tyr_Ser-Thr"/>
    <property type="match status" value="1"/>
</dbReference>
<keyword evidence="2" id="KW-0808">Transferase</keyword>
<keyword evidence="11" id="KW-0675">Receptor</keyword>
<dbReference type="GO" id="GO:0051130">
    <property type="term" value="P:positive regulation of cellular component organization"/>
    <property type="evidence" value="ECO:0007669"/>
    <property type="project" value="UniProtKB-ARBA"/>
</dbReference>
<sequence>MSLWIWLFAPLLYAAGATFIPQSRDFSVTSTPVLPDGCPPILSREEWGSRYPAPTAPLLAKPVARVYLLQTLYRNCVDLPTCKLQARNAERDHTHLNWGSIGYNFMVGIDSNGSLFEGRGFFVQSQYPETSESPKPTSYAVAFLGNFSSLHSLVPRREALESVLRLLNCAISQDLLSADYAVRRYNTNQETVDAFNLIRNITSLPTVVITTSSTSFGTSSASSSTSFETSSASSSTSFETSSASYSASPPTSSVQSSTPWEGHFNDQWVSSPDETGIADKSPNQLFSCASVMNTEIFAIPFASHNHDRRISFRCWMRPSPLCFDIFFVEETGQKNGKDEFNELGNGHFGVVLKARLREHRLRGMRKASTEEVDVAVKMLRDDIAEKDKSGQQKAFLMEMEMLLKVGRHVNIVNLIGVVLEEQPMIVMEYCCLGSLYEFLRDDQHTRCFFTDQLPPQVDTYAVHGVDDLINFGFQVCRGMEFVSGRGVIHRDLAARNILLDSRKVAKIADFGLAREQMEYSLVGKNTELPWRWLAIETLAARQGVFSTKSDVWSFGVTLWEILSLCRQLPYRTEQNGKVGCGQLHDFLTSGQRLSRPELSTVEMYAVMKCCWAADPQDRPSFTEIARMLSAFLPESMQHEYLEVDQTNNVYNKLLDQEYRCSTDL</sequence>
<dbReference type="SUPFAM" id="SSF56112">
    <property type="entry name" value="Protein kinase-like (PK-like)"/>
    <property type="match status" value="1"/>
</dbReference>
<dbReference type="InterPro" id="IPR001245">
    <property type="entry name" value="Ser-Thr/Tyr_kinase_cat_dom"/>
</dbReference>
<dbReference type="GO" id="GO:0048468">
    <property type="term" value="P:cell development"/>
    <property type="evidence" value="ECO:0007669"/>
    <property type="project" value="UniProtKB-ARBA"/>
</dbReference>
<dbReference type="GO" id="GO:0030182">
    <property type="term" value="P:neuron differentiation"/>
    <property type="evidence" value="ECO:0007669"/>
    <property type="project" value="UniProtKB-ARBA"/>
</dbReference>
<dbReference type="Gene3D" id="3.40.80.10">
    <property type="entry name" value="Peptidoglycan recognition protein-like"/>
    <property type="match status" value="1"/>
</dbReference>
<evidence type="ECO:0000256" key="5">
    <source>
        <dbReference type="ARBA" id="ARBA00022840"/>
    </source>
</evidence>
<evidence type="ECO:0000256" key="6">
    <source>
        <dbReference type="ARBA" id="ARBA00023136"/>
    </source>
</evidence>
<dbReference type="FunFam" id="1.10.510.10:FF:001512">
    <property type="entry name" value="Receptor tyrosine-protein kinase erbB-2"/>
    <property type="match status" value="1"/>
</dbReference>
<proteinExistence type="predicted"/>
<reference evidence="12" key="1">
    <citation type="submission" date="2017-01" db="EMBL/GenBank/DDBJ databases">
        <title>Comparative genomics of anhydrobiosis in the tardigrade Hypsibius dujardini.</title>
        <authorList>
            <person name="Yoshida Y."/>
            <person name="Koutsovoulos G."/>
            <person name="Laetsch D."/>
            <person name="Stevens L."/>
            <person name="Kumar S."/>
            <person name="Horikawa D."/>
            <person name="Ishino K."/>
            <person name="Komine S."/>
            <person name="Tomita M."/>
            <person name="Blaxter M."/>
            <person name="Arakawa K."/>
        </authorList>
    </citation>
    <scope>NUCLEOTIDE SEQUENCE [LARGE SCALE GENOMIC DNA]</scope>
    <source>
        <strain evidence="12">Z151</strain>
    </source>
</reference>
<dbReference type="Gene3D" id="1.10.510.10">
    <property type="entry name" value="Transferase(Phosphotransferase) domain 1"/>
    <property type="match status" value="1"/>
</dbReference>
<keyword evidence="7" id="KW-0829">Tyrosine-protein kinase</keyword>
<dbReference type="PROSITE" id="PS00109">
    <property type="entry name" value="PROTEIN_KINASE_TYR"/>
    <property type="match status" value="1"/>
</dbReference>
<keyword evidence="9" id="KW-0732">Signal</keyword>
<dbReference type="InterPro" id="IPR000719">
    <property type="entry name" value="Prot_kinase_dom"/>
</dbReference>
<evidence type="ECO:0000256" key="2">
    <source>
        <dbReference type="ARBA" id="ARBA00022679"/>
    </source>
</evidence>
<evidence type="ECO:0000313" key="11">
    <source>
        <dbReference type="EMBL" id="OQV13514.1"/>
    </source>
</evidence>
<keyword evidence="3" id="KW-0547">Nucleotide-binding</keyword>
<accession>A0A1W0WE77</accession>
<comment type="caution">
    <text evidence="11">The sequence shown here is derived from an EMBL/GenBank/DDBJ whole genome shotgun (WGS) entry which is preliminary data.</text>
</comment>
<dbReference type="InterPro" id="IPR008266">
    <property type="entry name" value="Tyr_kinase_AS"/>
</dbReference>
<dbReference type="SMART" id="SM00701">
    <property type="entry name" value="PGRP"/>
    <property type="match status" value="1"/>
</dbReference>
<evidence type="ECO:0000256" key="8">
    <source>
        <dbReference type="ARBA" id="ARBA00051243"/>
    </source>
</evidence>
<comment type="catalytic activity">
    <reaction evidence="8">
        <text>L-tyrosyl-[protein] + ATP = O-phospho-L-tyrosyl-[protein] + ADP + H(+)</text>
        <dbReference type="Rhea" id="RHEA:10596"/>
        <dbReference type="Rhea" id="RHEA-COMP:10136"/>
        <dbReference type="Rhea" id="RHEA-COMP:20101"/>
        <dbReference type="ChEBI" id="CHEBI:15378"/>
        <dbReference type="ChEBI" id="CHEBI:30616"/>
        <dbReference type="ChEBI" id="CHEBI:46858"/>
        <dbReference type="ChEBI" id="CHEBI:61978"/>
        <dbReference type="ChEBI" id="CHEBI:456216"/>
        <dbReference type="EC" id="2.7.10.1"/>
    </reaction>
</comment>
<evidence type="ECO:0000256" key="4">
    <source>
        <dbReference type="ARBA" id="ARBA00022777"/>
    </source>
</evidence>
<dbReference type="InterPro" id="IPR020635">
    <property type="entry name" value="Tyr_kinase_cat_dom"/>
</dbReference>
<dbReference type="GO" id="GO:0012505">
    <property type="term" value="C:endomembrane system"/>
    <property type="evidence" value="ECO:0007669"/>
    <property type="project" value="UniProtKB-SubCell"/>
</dbReference>
<evidence type="ECO:0000259" key="10">
    <source>
        <dbReference type="PROSITE" id="PS50011"/>
    </source>
</evidence>
<feature type="chain" id="PRO_5012935582" evidence="9">
    <location>
        <begin position="17"/>
        <end position="664"/>
    </location>
</feature>
<gene>
    <name evidence="11" type="ORF">BV898_12261</name>
</gene>
<keyword evidence="5" id="KW-0067">ATP-binding</keyword>
<dbReference type="GO" id="GO:0009253">
    <property type="term" value="P:peptidoglycan catabolic process"/>
    <property type="evidence" value="ECO:0007669"/>
    <property type="project" value="InterPro"/>
</dbReference>
<dbReference type="GO" id="GO:0004714">
    <property type="term" value="F:transmembrane receptor protein tyrosine kinase activity"/>
    <property type="evidence" value="ECO:0007669"/>
    <property type="project" value="UniProtKB-EC"/>
</dbReference>
<dbReference type="Proteomes" id="UP000192578">
    <property type="component" value="Unassembled WGS sequence"/>
</dbReference>
<dbReference type="InterPro" id="IPR006619">
    <property type="entry name" value="PGRP_domain_met/bac"/>
</dbReference>
<evidence type="ECO:0000256" key="7">
    <source>
        <dbReference type="ARBA" id="ARBA00023137"/>
    </source>
</evidence>
<keyword evidence="4" id="KW-0418">Kinase</keyword>
<dbReference type="CDD" id="cd00192">
    <property type="entry name" value="PTKc"/>
    <property type="match status" value="1"/>
</dbReference>
<dbReference type="GO" id="GO:0005886">
    <property type="term" value="C:plasma membrane"/>
    <property type="evidence" value="ECO:0007669"/>
    <property type="project" value="TreeGrafter"/>
</dbReference>
<dbReference type="PRINTS" id="PR00109">
    <property type="entry name" value="TYRKINASE"/>
</dbReference>
<dbReference type="OrthoDB" id="3256376at2759"/>
<dbReference type="PROSITE" id="PS50011">
    <property type="entry name" value="PROTEIN_KINASE_DOM"/>
    <property type="match status" value="1"/>
</dbReference>
<evidence type="ECO:0000256" key="3">
    <source>
        <dbReference type="ARBA" id="ARBA00022741"/>
    </source>
</evidence>
<evidence type="ECO:0000256" key="9">
    <source>
        <dbReference type="SAM" id="SignalP"/>
    </source>
</evidence>
<dbReference type="InterPro" id="IPR011009">
    <property type="entry name" value="Kinase-like_dom_sf"/>
</dbReference>
<dbReference type="GO" id="GO:0050793">
    <property type="term" value="P:regulation of developmental process"/>
    <property type="evidence" value="ECO:0007669"/>
    <property type="project" value="UniProtKB-ARBA"/>
</dbReference>
<dbReference type="GO" id="GO:0008745">
    <property type="term" value="F:N-acetylmuramoyl-L-alanine amidase activity"/>
    <property type="evidence" value="ECO:0007669"/>
    <property type="project" value="InterPro"/>
</dbReference>
<dbReference type="PANTHER" id="PTHR24416:SF600">
    <property type="entry name" value="PDGF- AND VEGF-RECEPTOR RELATED, ISOFORM J"/>
    <property type="match status" value="1"/>
</dbReference>
<dbReference type="Gene3D" id="3.30.200.20">
    <property type="entry name" value="Phosphorylase Kinase, domain 1"/>
    <property type="match status" value="1"/>
</dbReference>
<dbReference type="SMART" id="SM00219">
    <property type="entry name" value="TyrKc"/>
    <property type="match status" value="1"/>
</dbReference>
<keyword evidence="12" id="KW-1185">Reference proteome</keyword>
<dbReference type="EMBL" id="MTYJ01000122">
    <property type="protein sequence ID" value="OQV13514.1"/>
    <property type="molecule type" value="Genomic_DNA"/>
</dbReference>
<organism evidence="11 12">
    <name type="scientific">Hypsibius exemplaris</name>
    <name type="common">Freshwater tardigrade</name>
    <dbReference type="NCBI Taxonomy" id="2072580"/>
    <lineage>
        <taxon>Eukaryota</taxon>
        <taxon>Metazoa</taxon>
        <taxon>Ecdysozoa</taxon>
        <taxon>Tardigrada</taxon>
        <taxon>Eutardigrada</taxon>
        <taxon>Parachela</taxon>
        <taxon>Hypsibioidea</taxon>
        <taxon>Hypsibiidae</taxon>
        <taxon>Hypsibius</taxon>
    </lineage>
</organism>
<comment type="subcellular location">
    <subcellularLocation>
        <location evidence="1">Endomembrane system</location>
    </subcellularLocation>
</comment>
<dbReference type="SUPFAM" id="SSF55846">
    <property type="entry name" value="N-acetylmuramoyl-L-alanine amidase-like"/>
    <property type="match status" value="1"/>
</dbReference>
<feature type="domain" description="Protein kinase" evidence="10">
    <location>
        <begin position="337"/>
        <end position="641"/>
    </location>
</feature>
<dbReference type="PANTHER" id="PTHR24416">
    <property type="entry name" value="TYROSINE-PROTEIN KINASE RECEPTOR"/>
    <property type="match status" value="1"/>
</dbReference>
<evidence type="ECO:0000313" key="12">
    <source>
        <dbReference type="Proteomes" id="UP000192578"/>
    </source>
</evidence>
<dbReference type="GO" id="GO:0005524">
    <property type="term" value="F:ATP binding"/>
    <property type="evidence" value="ECO:0007669"/>
    <property type="project" value="UniProtKB-KW"/>
</dbReference>
<evidence type="ECO:0000256" key="1">
    <source>
        <dbReference type="ARBA" id="ARBA00004308"/>
    </source>
</evidence>
<keyword evidence="6" id="KW-0472">Membrane</keyword>
<dbReference type="InterPro" id="IPR050122">
    <property type="entry name" value="RTK"/>
</dbReference>
<dbReference type="GO" id="GO:0043235">
    <property type="term" value="C:receptor complex"/>
    <property type="evidence" value="ECO:0007669"/>
    <property type="project" value="TreeGrafter"/>
</dbReference>
<dbReference type="GO" id="GO:0007169">
    <property type="term" value="P:cell surface receptor protein tyrosine kinase signaling pathway"/>
    <property type="evidence" value="ECO:0007669"/>
    <property type="project" value="TreeGrafter"/>
</dbReference>
<protein>
    <submittedName>
        <fullName evidence="11">Fibroblast growth factor receptor</fullName>
    </submittedName>
</protein>
<dbReference type="AlphaFoldDB" id="A0A1W0WE77"/>
<dbReference type="InterPro" id="IPR036505">
    <property type="entry name" value="Amidase/PGRP_sf"/>
</dbReference>
<dbReference type="GO" id="GO:0008270">
    <property type="term" value="F:zinc ion binding"/>
    <property type="evidence" value="ECO:0007669"/>
    <property type="project" value="InterPro"/>
</dbReference>
<name>A0A1W0WE77_HYPEX</name>